<dbReference type="InterPro" id="IPR009263">
    <property type="entry name" value="SERTA_dom"/>
</dbReference>
<feature type="domain" description="SERTA" evidence="2">
    <location>
        <begin position="150"/>
        <end position="197"/>
    </location>
</feature>
<dbReference type="Pfam" id="PF06031">
    <property type="entry name" value="SERTA"/>
    <property type="match status" value="1"/>
</dbReference>
<dbReference type="AlphaFoldDB" id="A0A3N0Z314"/>
<dbReference type="Gene3D" id="3.40.50.720">
    <property type="entry name" value="NAD(P)-binding Rossmann-like Domain"/>
    <property type="match status" value="1"/>
</dbReference>
<dbReference type="GO" id="GO:0004074">
    <property type="term" value="F:biliverdin reductase [NAD(P)H] activity"/>
    <property type="evidence" value="ECO:0007669"/>
    <property type="project" value="TreeGrafter"/>
</dbReference>
<dbReference type="InterPro" id="IPR051606">
    <property type="entry name" value="Polyketide_Oxido-like"/>
</dbReference>
<dbReference type="InterPro" id="IPR016040">
    <property type="entry name" value="NAD(P)-bd_dom"/>
</dbReference>
<evidence type="ECO:0000313" key="3">
    <source>
        <dbReference type="EMBL" id="ROL52876.1"/>
    </source>
</evidence>
<evidence type="ECO:0000313" key="4">
    <source>
        <dbReference type="Proteomes" id="UP000281406"/>
    </source>
</evidence>
<dbReference type="Proteomes" id="UP000281406">
    <property type="component" value="Unassembled WGS sequence"/>
</dbReference>
<dbReference type="InterPro" id="IPR036291">
    <property type="entry name" value="NAD(P)-bd_dom_sf"/>
</dbReference>
<dbReference type="Pfam" id="PF13460">
    <property type="entry name" value="NAD_binding_10"/>
    <property type="match status" value="1"/>
</dbReference>
<sequence length="398" mass="43442">MSDAIRNVAVFGCTGMTGLATSPLAVTAGYNVTVLVRDAARLPPDHKASRVVVGDVLNKEDVKKTLEGQDAVIIILGTRNDLTFLLWDRARVPPRLVPVTEDHDRMYTVLKESGLDYVAVMPPHIAECEMVAKGQKRKLHREDEGRGAAWESQLQSVLDISMDKFHRGQALVEPSLLRSVLINNTLRQVQSEVRAQVESLSAVKIPTKSQTHSGSEPDFPRGPSPSEHNAPLFSLNAENMEDDFMAWTSEEDFSLSSAISVILKDLDTVIDAGPCAPQRAPLGSVENLTGDARLAQSSSRTEKTSDMVPSIKMEAACPGCPQDVSLDKLLLDIDTSVFEPEVNLLQGLSDDLVKYLPSLSKSPSASSSSSLDSHGQATWEIQEIEHVMDILMRTYPQS</sequence>
<comment type="caution">
    <text evidence="3">The sequence shown here is derived from an EMBL/GenBank/DDBJ whole genome shotgun (WGS) entry which is preliminary data.</text>
</comment>
<dbReference type="PANTHER" id="PTHR43355:SF2">
    <property type="entry name" value="FLAVIN REDUCTASE (NADPH)"/>
    <property type="match status" value="1"/>
</dbReference>
<organism evidence="3 4">
    <name type="scientific">Anabarilius grahami</name>
    <name type="common">Kanglang fish</name>
    <name type="synonym">Barilius grahami</name>
    <dbReference type="NCBI Taxonomy" id="495550"/>
    <lineage>
        <taxon>Eukaryota</taxon>
        <taxon>Metazoa</taxon>
        <taxon>Chordata</taxon>
        <taxon>Craniata</taxon>
        <taxon>Vertebrata</taxon>
        <taxon>Euteleostomi</taxon>
        <taxon>Actinopterygii</taxon>
        <taxon>Neopterygii</taxon>
        <taxon>Teleostei</taxon>
        <taxon>Ostariophysi</taxon>
        <taxon>Cypriniformes</taxon>
        <taxon>Xenocyprididae</taxon>
        <taxon>Xenocypridinae</taxon>
        <taxon>Xenocypridinae incertae sedis</taxon>
        <taxon>Anabarilius</taxon>
    </lineage>
</organism>
<reference evidence="3 4" key="1">
    <citation type="submission" date="2018-10" db="EMBL/GenBank/DDBJ databases">
        <title>Genome assembly for a Yunnan-Guizhou Plateau 3E fish, Anabarilius grahami (Regan), and its evolutionary and genetic applications.</title>
        <authorList>
            <person name="Jiang W."/>
        </authorList>
    </citation>
    <scope>NUCLEOTIDE SEQUENCE [LARGE SCALE GENOMIC DNA]</scope>
    <source>
        <strain evidence="3">AG-KIZ</strain>
        <tissue evidence="3">Muscle</tissue>
    </source>
</reference>
<dbReference type="SUPFAM" id="SSF51735">
    <property type="entry name" value="NAD(P)-binding Rossmann-fold domains"/>
    <property type="match status" value="1"/>
</dbReference>
<keyword evidence="4" id="KW-1185">Reference proteome</keyword>
<feature type="region of interest" description="Disordered" evidence="1">
    <location>
        <begin position="204"/>
        <end position="231"/>
    </location>
</feature>
<protein>
    <submittedName>
        <fullName evidence="3">Flavin reductase (NADPH)</fullName>
    </submittedName>
</protein>
<evidence type="ECO:0000259" key="2">
    <source>
        <dbReference type="PROSITE" id="PS51053"/>
    </source>
</evidence>
<dbReference type="GO" id="GO:0042602">
    <property type="term" value="F:riboflavin reductase (NADPH) activity"/>
    <property type="evidence" value="ECO:0007669"/>
    <property type="project" value="TreeGrafter"/>
</dbReference>
<gene>
    <name evidence="3" type="ORF">DPX16_8439</name>
</gene>
<proteinExistence type="predicted"/>
<evidence type="ECO:0000256" key="1">
    <source>
        <dbReference type="SAM" id="MobiDB-lite"/>
    </source>
</evidence>
<dbReference type="OrthoDB" id="8735401at2759"/>
<accession>A0A3N0Z314</accession>
<dbReference type="PROSITE" id="PS51053">
    <property type="entry name" value="SERTA"/>
    <property type="match status" value="1"/>
</dbReference>
<dbReference type="EMBL" id="RJVU01014363">
    <property type="protein sequence ID" value="ROL52876.1"/>
    <property type="molecule type" value="Genomic_DNA"/>
</dbReference>
<dbReference type="PANTHER" id="PTHR43355">
    <property type="entry name" value="FLAVIN REDUCTASE (NADPH)"/>
    <property type="match status" value="1"/>
</dbReference>
<name>A0A3N0Z314_ANAGA</name>